<organism evidence="1">
    <name type="scientific">Ixodes ricinus</name>
    <name type="common">Common tick</name>
    <name type="synonym">Acarus ricinus</name>
    <dbReference type="NCBI Taxonomy" id="34613"/>
    <lineage>
        <taxon>Eukaryota</taxon>
        <taxon>Metazoa</taxon>
        <taxon>Ecdysozoa</taxon>
        <taxon>Arthropoda</taxon>
        <taxon>Chelicerata</taxon>
        <taxon>Arachnida</taxon>
        <taxon>Acari</taxon>
        <taxon>Parasitiformes</taxon>
        <taxon>Ixodida</taxon>
        <taxon>Ixodoidea</taxon>
        <taxon>Ixodidae</taxon>
        <taxon>Ixodinae</taxon>
        <taxon>Ixodes</taxon>
    </lineage>
</organism>
<dbReference type="AlphaFoldDB" id="A0A6B0ULI3"/>
<evidence type="ECO:0000313" key="1">
    <source>
        <dbReference type="EMBL" id="MXU90513.1"/>
    </source>
</evidence>
<accession>A0A6B0ULI3</accession>
<sequence length="115" mass="12221">MASIATFVLPAPVGAQMSKFSLVLYTVSNTIDWILFRVSTPLNPIRHTSSKSATFTSLLPTFGGGGLLRGIETSSYFPVLLTLQSVGSANLVPAMKAALFLASAKESYTLGYRST</sequence>
<protein>
    <submittedName>
        <fullName evidence="1">Putative secreted protein</fullName>
    </submittedName>
</protein>
<name>A0A6B0ULI3_IXORI</name>
<dbReference type="EMBL" id="GIFC01008430">
    <property type="protein sequence ID" value="MXU90513.1"/>
    <property type="molecule type" value="Transcribed_RNA"/>
</dbReference>
<reference evidence="1" key="1">
    <citation type="submission" date="2019-12" db="EMBL/GenBank/DDBJ databases">
        <title>An insight into the sialome of adult female Ixodes ricinus ticks feeding for 6 days.</title>
        <authorList>
            <person name="Perner J."/>
            <person name="Ribeiro J.M.C."/>
        </authorList>
    </citation>
    <scope>NUCLEOTIDE SEQUENCE</scope>
    <source>
        <strain evidence="1">Semi-engorged</strain>
        <tissue evidence="1">Salivary glands</tissue>
    </source>
</reference>
<proteinExistence type="predicted"/>